<proteinExistence type="predicted"/>
<dbReference type="EMBL" id="LAZR01014906">
    <property type="protein sequence ID" value="KKM15450.1"/>
    <property type="molecule type" value="Genomic_DNA"/>
</dbReference>
<comment type="caution">
    <text evidence="1">The sequence shown here is derived from an EMBL/GenBank/DDBJ whole genome shotgun (WGS) entry which is preliminary data.</text>
</comment>
<name>A0A0F9KJE5_9ZZZZ</name>
<accession>A0A0F9KJE5</accession>
<gene>
    <name evidence="1" type="ORF">LCGC14_1695990</name>
</gene>
<evidence type="ECO:0000313" key="1">
    <source>
        <dbReference type="EMBL" id="KKM15450.1"/>
    </source>
</evidence>
<protein>
    <submittedName>
        <fullName evidence="1">Uncharacterized protein</fullName>
    </submittedName>
</protein>
<reference evidence="1" key="1">
    <citation type="journal article" date="2015" name="Nature">
        <title>Complex archaea that bridge the gap between prokaryotes and eukaryotes.</title>
        <authorList>
            <person name="Spang A."/>
            <person name="Saw J.H."/>
            <person name="Jorgensen S.L."/>
            <person name="Zaremba-Niedzwiedzka K."/>
            <person name="Martijn J."/>
            <person name="Lind A.E."/>
            <person name="van Eijk R."/>
            <person name="Schleper C."/>
            <person name="Guy L."/>
            <person name="Ettema T.J."/>
        </authorList>
    </citation>
    <scope>NUCLEOTIDE SEQUENCE</scope>
</reference>
<dbReference type="AlphaFoldDB" id="A0A0F9KJE5"/>
<sequence>MSKIQKSFISAREYLSTALISAQDAHTEIAKWRHPSEGEFSGLVYNIQNKIVRLDDLIKFEEKISGEKEGD</sequence>
<organism evidence="1">
    <name type="scientific">marine sediment metagenome</name>
    <dbReference type="NCBI Taxonomy" id="412755"/>
    <lineage>
        <taxon>unclassified sequences</taxon>
        <taxon>metagenomes</taxon>
        <taxon>ecological metagenomes</taxon>
    </lineage>
</organism>